<dbReference type="OrthoDB" id="2994402at2759"/>
<dbReference type="Proteomes" id="UP000006514">
    <property type="component" value="Unassembled WGS sequence"/>
</dbReference>
<dbReference type="KEGG" id="adl:AURDEDRAFT_131014"/>
<proteinExistence type="predicted"/>
<dbReference type="OMA" id="CKKSADA"/>
<feature type="compositionally biased region" description="Low complexity" evidence="1">
    <location>
        <begin position="237"/>
        <end position="246"/>
    </location>
</feature>
<reference evidence="3" key="1">
    <citation type="journal article" date="2012" name="Science">
        <title>The Paleozoic origin of enzymatic lignin decomposition reconstructed from 31 fungal genomes.</title>
        <authorList>
            <person name="Floudas D."/>
            <person name="Binder M."/>
            <person name="Riley R."/>
            <person name="Barry K."/>
            <person name="Blanchette R.A."/>
            <person name="Henrissat B."/>
            <person name="Martinez A.T."/>
            <person name="Otillar R."/>
            <person name="Spatafora J.W."/>
            <person name="Yadav J.S."/>
            <person name="Aerts A."/>
            <person name="Benoit I."/>
            <person name="Boyd A."/>
            <person name="Carlson A."/>
            <person name="Copeland A."/>
            <person name="Coutinho P.M."/>
            <person name="de Vries R.P."/>
            <person name="Ferreira P."/>
            <person name="Findley K."/>
            <person name="Foster B."/>
            <person name="Gaskell J."/>
            <person name="Glotzer D."/>
            <person name="Gorecki P."/>
            <person name="Heitman J."/>
            <person name="Hesse C."/>
            <person name="Hori C."/>
            <person name="Igarashi K."/>
            <person name="Jurgens J.A."/>
            <person name="Kallen N."/>
            <person name="Kersten P."/>
            <person name="Kohler A."/>
            <person name="Kuees U."/>
            <person name="Kumar T.K.A."/>
            <person name="Kuo A."/>
            <person name="LaButti K."/>
            <person name="Larrondo L.F."/>
            <person name="Lindquist E."/>
            <person name="Ling A."/>
            <person name="Lombard V."/>
            <person name="Lucas S."/>
            <person name="Lundell T."/>
            <person name="Martin R."/>
            <person name="McLaughlin D.J."/>
            <person name="Morgenstern I."/>
            <person name="Morin E."/>
            <person name="Murat C."/>
            <person name="Nagy L.G."/>
            <person name="Nolan M."/>
            <person name="Ohm R.A."/>
            <person name="Patyshakuliyeva A."/>
            <person name="Rokas A."/>
            <person name="Ruiz-Duenas F.J."/>
            <person name="Sabat G."/>
            <person name="Salamov A."/>
            <person name="Samejima M."/>
            <person name="Schmutz J."/>
            <person name="Slot J.C."/>
            <person name="St John F."/>
            <person name="Stenlid J."/>
            <person name="Sun H."/>
            <person name="Sun S."/>
            <person name="Syed K."/>
            <person name="Tsang A."/>
            <person name="Wiebenga A."/>
            <person name="Young D."/>
            <person name="Pisabarro A."/>
            <person name="Eastwood D.C."/>
            <person name="Martin F."/>
            <person name="Cullen D."/>
            <person name="Grigoriev I.V."/>
            <person name="Hibbett D.S."/>
        </authorList>
    </citation>
    <scope>NUCLEOTIDE SEQUENCE [LARGE SCALE GENOMIC DNA]</scope>
    <source>
        <strain evidence="3">TFB10046</strain>
    </source>
</reference>
<keyword evidence="3" id="KW-1185">Reference proteome</keyword>
<dbReference type="EMBL" id="JH687924">
    <property type="protein sequence ID" value="EJD34728.1"/>
    <property type="molecule type" value="Genomic_DNA"/>
</dbReference>
<gene>
    <name evidence="2" type="ORF">AURDEDRAFT_131014</name>
</gene>
<feature type="region of interest" description="Disordered" evidence="1">
    <location>
        <begin position="237"/>
        <end position="262"/>
    </location>
</feature>
<dbReference type="AlphaFoldDB" id="J0D707"/>
<evidence type="ECO:0000313" key="3">
    <source>
        <dbReference type="Proteomes" id="UP000006514"/>
    </source>
</evidence>
<accession>J0D707</accession>
<feature type="region of interest" description="Disordered" evidence="1">
    <location>
        <begin position="383"/>
        <end position="419"/>
    </location>
</feature>
<evidence type="ECO:0000256" key="1">
    <source>
        <dbReference type="SAM" id="MobiDB-lite"/>
    </source>
</evidence>
<dbReference type="InParanoid" id="J0D707"/>
<feature type="region of interest" description="Disordered" evidence="1">
    <location>
        <begin position="339"/>
        <end position="367"/>
    </location>
</feature>
<organism evidence="2 3">
    <name type="scientific">Auricularia subglabra (strain TFB-10046 / SS5)</name>
    <name type="common">White-rot fungus</name>
    <name type="synonym">Auricularia delicata (strain TFB10046)</name>
    <dbReference type="NCBI Taxonomy" id="717982"/>
    <lineage>
        <taxon>Eukaryota</taxon>
        <taxon>Fungi</taxon>
        <taxon>Dikarya</taxon>
        <taxon>Basidiomycota</taxon>
        <taxon>Agaricomycotina</taxon>
        <taxon>Agaricomycetes</taxon>
        <taxon>Auriculariales</taxon>
        <taxon>Auriculariaceae</taxon>
        <taxon>Auricularia</taxon>
    </lineage>
</organism>
<feature type="compositionally biased region" description="Pro residues" evidence="1">
    <location>
        <begin position="352"/>
        <end position="367"/>
    </location>
</feature>
<sequence>MLIGGLCMLDPGLEVPGGSGGVQMTLVEFFESDLDAGTSTEELAVSPSLTDDDLYEDEGQTVERLSSSSPLAFPTSDEDDLAPAPTPKLPARSKHAAGSKSKTPKPLAKGAQAAKDLVSFVLVIPSGTADNTVRVHVQIEEADYKTILDSIHEVIGCKGIKAKALPELSYQITGTKAAKTAFNGPQSLNNLISDCRSFAECKKSADAPLVNIVVAAKWLADFRKWMESKGAKKQGAAKKPITFDGSSDVEGDGDDDTDTLASMDTNERRIFAQLQKKYMSCPKCGERVIRIIVGSTHLVLTYQQLRAWAAALAAKQYKLTDIRPPHNKFFQAYWDLRPKKHRSTPGSDDDAPAPPAPQPAPAPPALPTPPFYGYPGYPYPYPPPPPPPVETPAPRGQRRPASPMPSSDAPEPTDQPSRYPNIHAFFDALDAVEENKERQLPYWATIIIDGGYSNIDELQEFTVDDLAKEFAIHKRGHANFMLMKIRAEIARLDKLAKREKRARV</sequence>
<feature type="region of interest" description="Disordered" evidence="1">
    <location>
        <begin position="62"/>
        <end position="108"/>
    </location>
</feature>
<evidence type="ECO:0000313" key="2">
    <source>
        <dbReference type="EMBL" id="EJD34728.1"/>
    </source>
</evidence>
<feature type="compositionally biased region" description="Acidic residues" evidence="1">
    <location>
        <begin position="247"/>
        <end position="258"/>
    </location>
</feature>
<protein>
    <submittedName>
        <fullName evidence="2">Uncharacterized protein</fullName>
    </submittedName>
</protein>
<name>J0D707_AURST</name>